<dbReference type="GO" id="GO:0009450">
    <property type="term" value="P:gamma-aminobutyric acid catabolic process"/>
    <property type="evidence" value="ECO:0007669"/>
    <property type="project" value="TreeGrafter"/>
</dbReference>
<dbReference type="InterPro" id="IPR015590">
    <property type="entry name" value="Aldehyde_DH_dom"/>
</dbReference>
<evidence type="ECO:0000256" key="3">
    <source>
        <dbReference type="ARBA" id="ARBA00023002"/>
    </source>
</evidence>
<dbReference type="SUPFAM" id="SSF53720">
    <property type="entry name" value="ALDH-like"/>
    <property type="match status" value="1"/>
</dbReference>
<organism evidence="7 8">
    <name type="scientific">Marasmius oreades</name>
    <name type="common">fairy-ring Marasmius</name>
    <dbReference type="NCBI Taxonomy" id="181124"/>
    <lineage>
        <taxon>Eukaryota</taxon>
        <taxon>Fungi</taxon>
        <taxon>Dikarya</taxon>
        <taxon>Basidiomycota</taxon>
        <taxon>Agaricomycotina</taxon>
        <taxon>Agaricomycetes</taxon>
        <taxon>Agaricomycetidae</taxon>
        <taxon>Agaricales</taxon>
        <taxon>Marasmiineae</taxon>
        <taxon>Marasmiaceae</taxon>
        <taxon>Marasmius</taxon>
    </lineage>
</organism>
<dbReference type="Proteomes" id="UP001049176">
    <property type="component" value="Chromosome 2"/>
</dbReference>
<proteinExistence type="inferred from homology"/>
<comment type="caution">
    <text evidence="7">The sequence shown here is derived from an EMBL/GenBank/DDBJ whole genome shotgun (WGS) entry which is preliminary data.</text>
</comment>
<evidence type="ECO:0000313" key="8">
    <source>
        <dbReference type="Proteomes" id="UP001049176"/>
    </source>
</evidence>
<dbReference type="OrthoDB" id="310895at2759"/>
<dbReference type="EMBL" id="CM032182">
    <property type="protein sequence ID" value="KAG7097428.1"/>
    <property type="molecule type" value="Genomic_DNA"/>
</dbReference>
<evidence type="ECO:0000256" key="1">
    <source>
        <dbReference type="ARBA" id="ARBA00005176"/>
    </source>
</evidence>
<dbReference type="GeneID" id="66073848"/>
<dbReference type="KEGG" id="more:E1B28_004772"/>
<dbReference type="Gene3D" id="3.40.309.10">
    <property type="entry name" value="Aldehyde Dehydrogenase, Chain A, domain 2"/>
    <property type="match status" value="1"/>
</dbReference>
<dbReference type="GO" id="GO:0004777">
    <property type="term" value="F:succinate-semialdehyde dehydrogenase (NAD+) activity"/>
    <property type="evidence" value="ECO:0007669"/>
    <property type="project" value="TreeGrafter"/>
</dbReference>
<dbReference type="Pfam" id="PF00171">
    <property type="entry name" value="Aldedh"/>
    <property type="match status" value="2"/>
</dbReference>
<dbReference type="InterPro" id="IPR050740">
    <property type="entry name" value="Aldehyde_DH_Superfamily"/>
</dbReference>
<evidence type="ECO:0000256" key="4">
    <source>
        <dbReference type="PROSITE-ProRule" id="PRU10007"/>
    </source>
</evidence>
<gene>
    <name evidence="7" type="ORF">E1B28_004772</name>
</gene>
<evidence type="ECO:0000256" key="2">
    <source>
        <dbReference type="ARBA" id="ARBA00009986"/>
    </source>
</evidence>
<dbReference type="RefSeq" id="XP_043013898.1">
    <property type="nucleotide sequence ID" value="XM_043149294.1"/>
</dbReference>
<dbReference type="PANTHER" id="PTHR43353">
    <property type="entry name" value="SUCCINATE-SEMIALDEHYDE DEHYDROGENASE, MITOCHONDRIAL"/>
    <property type="match status" value="1"/>
</dbReference>
<feature type="domain" description="Aldehyde dehydrogenase" evidence="6">
    <location>
        <begin position="198"/>
        <end position="527"/>
    </location>
</feature>
<protein>
    <recommendedName>
        <fullName evidence="6">Aldehyde dehydrogenase domain-containing protein</fullName>
    </recommendedName>
</protein>
<evidence type="ECO:0000313" key="7">
    <source>
        <dbReference type="EMBL" id="KAG7097428.1"/>
    </source>
</evidence>
<name>A0A9P7UZE6_9AGAR</name>
<dbReference type="GO" id="GO:0005737">
    <property type="term" value="C:cytoplasm"/>
    <property type="evidence" value="ECO:0007669"/>
    <property type="project" value="TreeGrafter"/>
</dbReference>
<dbReference type="InterPro" id="IPR016161">
    <property type="entry name" value="Ald_DH/histidinol_DH"/>
</dbReference>
<reference evidence="7" key="1">
    <citation type="journal article" date="2021" name="Genome Biol. Evol.">
        <title>The assembled and annotated genome of the fairy-ring fungus Marasmius oreades.</title>
        <authorList>
            <person name="Hiltunen M."/>
            <person name="Ament-Velasquez S.L."/>
            <person name="Johannesson H."/>
        </authorList>
    </citation>
    <scope>NUCLEOTIDE SEQUENCE</scope>
    <source>
        <strain evidence="7">03SP1</strain>
    </source>
</reference>
<sequence length="536" mass="57289">MASSQASNFGLKDASLIQTQGYIGGKWRDAKDGGRIIVTNPATNEELGSVPEMGLVETKEAIDAAAKAFPSWSRSTAKERHDLLMKLYALMKEHDDDLSRIITLENGKTLADSKGENAYSASFLEWFGLFCLFDDSLVPNPKSITHKQLKKPSGPMENKSRRPSAIAETLSLSNPLVSCMFPRLHPGLTSALNSLISSILTPWNFPSAMITRKLAAALAAGCTTVIKPPPETPFSALALAELSRRAGFPDGVINVVTTQKKVLEVGKEMCENKIVKKVSFTGSTPVAKLLAGMAATTLKKVSIEAGGNAPFIVFDDCNLDEAIAGAVLCKFRGSGQTCVCANRIFVHSSIYAEFASRLAEKVASFKLGNGLDKDTTHGPLIHTRAVEKVNRHVEDAVSKGAQVLVGGKRHGDANSLFFRPTVLSDVPTDAVICSEETFGPVAALVKFETEDEVIRLANSTDVGLAGYFFSRDVGRVWRVAEALEVGMVGANTGLISQAVIPFGGVKESGLGREGGPHGIDEYLNEKLIVFGGLTST</sequence>
<evidence type="ECO:0000256" key="5">
    <source>
        <dbReference type="RuleBase" id="RU003345"/>
    </source>
</evidence>
<evidence type="ECO:0000259" key="6">
    <source>
        <dbReference type="Pfam" id="PF00171"/>
    </source>
</evidence>
<dbReference type="InterPro" id="IPR029510">
    <property type="entry name" value="Ald_DH_CS_GLU"/>
</dbReference>
<dbReference type="InterPro" id="IPR016162">
    <property type="entry name" value="Ald_DH_N"/>
</dbReference>
<keyword evidence="3 5" id="KW-0560">Oxidoreductase</keyword>
<dbReference type="PANTHER" id="PTHR43353:SF5">
    <property type="entry name" value="SUCCINATE-SEMIALDEHYDE DEHYDROGENASE, MITOCHONDRIAL"/>
    <property type="match status" value="1"/>
</dbReference>
<dbReference type="FunFam" id="3.40.605.10:FF:000063">
    <property type="entry name" value="Succinate-semialdehyde dehydrogenase, mitochondrial"/>
    <property type="match status" value="1"/>
</dbReference>
<dbReference type="AlphaFoldDB" id="A0A9P7UZE6"/>
<dbReference type="PROSITE" id="PS00687">
    <property type="entry name" value="ALDEHYDE_DEHYDR_GLU"/>
    <property type="match status" value="1"/>
</dbReference>
<dbReference type="InterPro" id="IPR016163">
    <property type="entry name" value="Ald_DH_C"/>
</dbReference>
<accession>A0A9P7UZE6</accession>
<feature type="active site" evidence="4">
    <location>
        <position position="304"/>
    </location>
</feature>
<dbReference type="Gene3D" id="3.40.605.10">
    <property type="entry name" value="Aldehyde Dehydrogenase, Chain A, domain 1"/>
    <property type="match status" value="2"/>
</dbReference>
<feature type="domain" description="Aldehyde dehydrogenase" evidence="6">
    <location>
        <begin position="27"/>
        <end position="129"/>
    </location>
</feature>
<comment type="pathway">
    <text evidence="1">Amino-acid degradation; 4-aminobutanoate degradation.</text>
</comment>
<dbReference type="CDD" id="cd07103">
    <property type="entry name" value="ALDH_F5_SSADH_GabD"/>
    <property type="match status" value="1"/>
</dbReference>
<comment type="similarity">
    <text evidence="2 5">Belongs to the aldehyde dehydrogenase family.</text>
</comment>
<dbReference type="FunFam" id="3.40.309.10:FF:000004">
    <property type="entry name" value="Succinate-semialdehyde dehydrogenase I"/>
    <property type="match status" value="1"/>
</dbReference>
<keyword evidence="8" id="KW-1185">Reference proteome</keyword>